<gene>
    <name evidence="1" type="ORF">KJP28_07800</name>
</gene>
<dbReference type="RefSeq" id="WP_218392003.1">
    <property type="nucleotide sequence ID" value="NZ_JAHUZE010000002.1"/>
</dbReference>
<dbReference type="Proteomes" id="UP000756530">
    <property type="component" value="Unassembled WGS sequence"/>
</dbReference>
<comment type="caution">
    <text evidence="1">The sequence shown here is derived from an EMBL/GenBank/DDBJ whole genome shotgun (WGS) entry which is preliminary data.</text>
</comment>
<organism evidence="1 2">
    <name type="scientific">Maritimibacter dapengensis</name>
    <dbReference type="NCBI Taxonomy" id="2836868"/>
    <lineage>
        <taxon>Bacteria</taxon>
        <taxon>Pseudomonadati</taxon>
        <taxon>Pseudomonadota</taxon>
        <taxon>Alphaproteobacteria</taxon>
        <taxon>Rhodobacterales</taxon>
        <taxon>Roseobacteraceae</taxon>
        <taxon>Maritimibacter</taxon>
    </lineage>
</organism>
<reference evidence="1 2" key="1">
    <citation type="submission" date="2021-05" db="EMBL/GenBank/DDBJ databases">
        <title>Culturable bacteria isolated from Daya Bay.</title>
        <authorList>
            <person name="Zheng W."/>
            <person name="Yu S."/>
            <person name="Huang Y."/>
        </authorList>
    </citation>
    <scope>NUCLEOTIDE SEQUENCE [LARGE SCALE GENOMIC DNA]</scope>
    <source>
        <strain evidence="1 2">DP4N28-5</strain>
    </source>
</reference>
<name>A0ABS6T2B1_9RHOB</name>
<evidence type="ECO:0000313" key="2">
    <source>
        <dbReference type="Proteomes" id="UP000756530"/>
    </source>
</evidence>
<evidence type="ECO:0000313" key="1">
    <source>
        <dbReference type="EMBL" id="MBV7378828.1"/>
    </source>
</evidence>
<dbReference type="EMBL" id="JAHUZE010000002">
    <property type="protein sequence ID" value="MBV7378828.1"/>
    <property type="molecule type" value="Genomic_DNA"/>
</dbReference>
<keyword evidence="2" id="KW-1185">Reference proteome</keyword>
<accession>A0ABS6T2B1</accession>
<protein>
    <submittedName>
        <fullName evidence="1">Uncharacterized protein</fullName>
    </submittedName>
</protein>
<sequence length="67" mass="7336">MKDDRPYDSEWVLAALDDLRAFSNENRLPKTEAAVANALEAAVAEIVPIMRAGEEDAPEQAPVARRA</sequence>
<proteinExistence type="predicted"/>